<keyword evidence="1" id="KW-0812">Transmembrane</keyword>
<feature type="transmembrane region" description="Helical" evidence="1">
    <location>
        <begin position="729"/>
        <end position="750"/>
    </location>
</feature>
<protein>
    <submittedName>
        <fullName evidence="2">MMPL family transporter</fullName>
    </submittedName>
</protein>
<accession>A0ABV8XGM9</accession>
<feature type="transmembrane region" description="Helical" evidence="1">
    <location>
        <begin position="407"/>
        <end position="425"/>
    </location>
</feature>
<dbReference type="EMBL" id="JBHSEO010000057">
    <property type="protein sequence ID" value="MFC4417295.1"/>
    <property type="molecule type" value="Genomic_DNA"/>
</dbReference>
<keyword evidence="3" id="KW-1185">Reference proteome</keyword>
<evidence type="ECO:0000313" key="3">
    <source>
        <dbReference type="Proteomes" id="UP001596015"/>
    </source>
</evidence>
<feature type="transmembrane region" description="Helical" evidence="1">
    <location>
        <begin position="650"/>
        <end position="668"/>
    </location>
</feature>
<feature type="transmembrane region" description="Helical" evidence="1">
    <location>
        <begin position="289"/>
        <end position="307"/>
    </location>
</feature>
<feature type="transmembrane region" description="Helical" evidence="1">
    <location>
        <begin position="353"/>
        <end position="372"/>
    </location>
</feature>
<sequence>MSFTRPTLAALVWLAVMIGCGGALTLLLSQGGEFDTRITALLPDDERSALIAAADQQLSQQVENRFVLLVGGPDAAAQVADLKRRLQRSGMVADFDDDIPLASLDALNAYRYRLLAPSLAKADAAAWTRQALQRLFGPGAQVDPIEDPFGLRDAWLAHRLQGPVTLVDGMPTVSDDHGQTWFAVSGRVRGSPFDMGKQQRLLATIDAFRDAHPDTRLLRAGLIFHAAAGAMQSKREISTIGLGSLLGVIAMIWLTFRRWQLVGLLLIPIACGILFALPLTWLAFGTLNLLTLAFGASLIGVSVDYALHFHCMRLLAPEQPLRRIWPGLWLGLISSLAAYLGLLATPMPGLRQMATFALLGLSGAWLTVRLWLPLLPVRGHPATPAIAARLDSLRVPLSQPLRRDPRWVLLGVLGIVAAAVALTQSTTSDDLRQLNPSPPALIQEQQQVQTLMNASFDGSYLLVTAPDEAALLTQLEALNPRLNALVEKGHLGHYRHLAQAVPAPATQNANLELVRERYRHVLPTVFQQAGLSDRLLDQAQARVAQPVPVLKVSTWLQQPLGERNRSLWLGTSPHWDGTAALVALGHADAEAAQALNAIATAPDIRYHDKIASLSSHLGQLRDTLSLWLGGAIVLLSLLFIWRYRRRACRVLLPPLGALLATLATLALLGNGLTLFHVLGLMLVFGISMDAGIFSAEHTQHAASWLAITLSCASSILAFGLLAFSATPALHALGLTCLIGLAATWLLVPFARASRPVSSSE</sequence>
<evidence type="ECO:0000313" key="2">
    <source>
        <dbReference type="EMBL" id="MFC4417295.1"/>
    </source>
</evidence>
<organism evidence="2 3">
    <name type="scientific">Chromohalobacter beijerinckii</name>
    <dbReference type="NCBI Taxonomy" id="86179"/>
    <lineage>
        <taxon>Bacteria</taxon>
        <taxon>Pseudomonadati</taxon>
        <taxon>Pseudomonadota</taxon>
        <taxon>Gammaproteobacteria</taxon>
        <taxon>Oceanospirillales</taxon>
        <taxon>Halomonadaceae</taxon>
        <taxon>Chromohalobacter</taxon>
    </lineage>
</organism>
<feature type="transmembrane region" description="Helical" evidence="1">
    <location>
        <begin position="702"/>
        <end position="723"/>
    </location>
</feature>
<keyword evidence="1" id="KW-1133">Transmembrane helix</keyword>
<dbReference type="Proteomes" id="UP001596015">
    <property type="component" value="Unassembled WGS sequence"/>
</dbReference>
<feature type="transmembrane region" description="Helical" evidence="1">
    <location>
        <begin position="261"/>
        <end position="283"/>
    </location>
</feature>
<name>A0ABV8XGM9_9GAMM</name>
<dbReference type="PROSITE" id="PS51257">
    <property type="entry name" value="PROKAR_LIPOPROTEIN"/>
    <property type="match status" value="1"/>
</dbReference>
<dbReference type="InterPro" id="IPR050545">
    <property type="entry name" value="Mycobact_MmpL"/>
</dbReference>
<proteinExistence type="predicted"/>
<reference evidence="3" key="1">
    <citation type="journal article" date="2019" name="Int. J. Syst. Evol. Microbiol.">
        <title>The Global Catalogue of Microorganisms (GCM) 10K type strain sequencing project: providing services to taxonomists for standard genome sequencing and annotation.</title>
        <authorList>
            <consortium name="The Broad Institute Genomics Platform"/>
            <consortium name="The Broad Institute Genome Sequencing Center for Infectious Disease"/>
            <person name="Wu L."/>
            <person name="Ma J."/>
        </authorList>
    </citation>
    <scope>NUCLEOTIDE SEQUENCE [LARGE SCALE GENOMIC DNA]</scope>
    <source>
        <strain evidence="3">CCUG 49679</strain>
    </source>
</reference>
<dbReference type="RefSeq" id="WP_246940489.1">
    <property type="nucleotide sequence ID" value="NZ_JAKGAK010000003.1"/>
</dbReference>
<dbReference type="PANTHER" id="PTHR33406">
    <property type="entry name" value="MEMBRANE PROTEIN MJ1562-RELATED"/>
    <property type="match status" value="1"/>
</dbReference>
<keyword evidence="1" id="KW-0472">Membrane</keyword>
<feature type="transmembrane region" description="Helical" evidence="1">
    <location>
        <begin position="328"/>
        <end position="347"/>
    </location>
</feature>
<feature type="transmembrane region" description="Helical" evidence="1">
    <location>
        <begin position="624"/>
        <end position="643"/>
    </location>
</feature>
<feature type="transmembrane region" description="Helical" evidence="1">
    <location>
        <begin position="674"/>
        <end position="695"/>
    </location>
</feature>
<gene>
    <name evidence="2" type="ORF">ACFO0E_12895</name>
</gene>
<dbReference type="PANTHER" id="PTHR33406:SF13">
    <property type="entry name" value="MEMBRANE PROTEIN YDFJ"/>
    <property type="match status" value="1"/>
</dbReference>
<evidence type="ECO:0000256" key="1">
    <source>
        <dbReference type="SAM" id="Phobius"/>
    </source>
</evidence>
<dbReference type="Gene3D" id="1.20.1640.10">
    <property type="entry name" value="Multidrug efflux transporter AcrB transmembrane domain"/>
    <property type="match status" value="2"/>
</dbReference>
<dbReference type="SUPFAM" id="SSF82866">
    <property type="entry name" value="Multidrug efflux transporter AcrB transmembrane domain"/>
    <property type="match status" value="2"/>
</dbReference>
<feature type="transmembrane region" description="Helical" evidence="1">
    <location>
        <begin position="237"/>
        <end position="254"/>
    </location>
</feature>
<comment type="caution">
    <text evidence="2">The sequence shown here is derived from an EMBL/GenBank/DDBJ whole genome shotgun (WGS) entry which is preliminary data.</text>
</comment>